<protein>
    <submittedName>
        <fullName evidence="2">Uncharacterized protein</fullName>
    </submittedName>
</protein>
<reference evidence="2" key="1">
    <citation type="journal article" date="2015" name="Genome Announc.">
        <title>Draft Genome Sequence of Tolypothrix boutellei Strain VB521301.</title>
        <authorList>
            <person name="Chandrababunaidu M.M."/>
            <person name="Singh D."/>
            <person name="Sen D."/>
            <person name="Bhan S."/>
            <person name="Das S."/>
            <person name="Gupta A."/>
            <person name="Adhikary S.P."/>
            <person name="Tripathy S."/>
        </authorList>
    </citation>
    <scope>NUCLEOTIDE SEQUENCE</scope>
    <source>
        <strain evidence="2">VB521301</strain>
    </source>
</reference>
<gene>
    <name evidence="2" type="ORF">DA73_0213715</name>
</gene>
<evidence type="ECO:0000313" key="2">
    <source>
        <dbReference type="EMBL" id="KIE11855.1"/>
    </source>
</evidence>
<keyword evidence="1" id="KW-0812">Transmembrane</keyword>
<feature type="transmembrane region" description="Helical" evidence="1">
    <location>
        <begin position="6"/>
        <end position="23"/>
    </location>
</feature>
<accession>A0A0C1RIP3</accession>
<dbReference type="AlphaFoldDB" id="A0A0C1RIP3"/>
<keyword evidence="1" id="KW-0472">Membrane</keyword>
<proteinExistence type="predicted"/>
<dbReference type="EMBL" id="JHEG02000040">
    <property type="protein sequence ID" value="KIE11855.1"/>
    <property type="molecule type" value="Genomic_DNA"/>
</dbReference>
<organism evidence="2">
    <name type="scientific">Tolypothrix bouteillei VB521301</name>
    <dbReference type="NCBI Taxonomy" id="1479485"/>
    <lineage>
        <taxon>Bacteria</taxon>
        <taxon>Bacillati</taxon>
        <taxon>Cyanobacteriota</taxon>
        <taxon>Cyanophyceae</taxon>
        <taxon>Nostocales</taxon>
        <taxon>Tolypothrichaceae</taxon>
        <taxon>Tolypothrix</taxon>
    </lineage>
</organism>
<keyword evidence="1" id="KW-1133">Transmembrane helix</keyword>
<sequence>MRPTKIQLVLTIIGLTLFGSNFIPAMQLKVKYRTISISGQGVVSQPVKSTVTIKEPGFNLSSNSLKKQSENNQVFFWDLNRTHAQVWRGSHLLEFHNVENLVD</sequence>
<dbReference type="RefSeq" id="WP_038075549.1">
    <property type="nucleotide sequence ID" value="NZ_JHEG04000001.1"/>
</dbReference>
<comment type="caution">
    <text evidence="2">The sequence shown here is derived from an EMBL/GenBank/DDBJ whole genome shotgun (WGS) entry which is preliminary data.</text>
</comment>
<evidence type="ECO:0000256" key="1">
    <source>
        <dbReference type="SAM" id="Phobius"/>
    </source>
</evidence>
<name>A0A0C1RIP3_9CYAN</name>